<dbReference type="GO" id="GO:0008408">
    <property type="term" value="F:3'-5' exonuclease activity"/>
    <property type="evidence" value="ECO:0007669"/>
    <property type="project" value="InterPro"/>
</dbReference>
<accession>A0A919W1I6</accession>
<dbReference type="GO" id="GO:0003676">
    <property type="term" value="F:nucleic acid binding"/>
    <property type="evidence" value="ECO:0007669"/>
    <property type="project" value="InterPro"/>
</dbReference>
<dbReference type="GO" id="GO:0006139">
    <property type="term" value="P:nucleobase-containing compound metabolic process"/>
    <property type="evidence" value="ECO:0007669"/>
    <property type="project" value="InterPro"/>
</dbReference>
<dbReference type="InterPro" id="IPR002121">
    <property type="entry name" value="HRDC_dom"/>
</dbReference>
<evidence type="ECO:0000313" key="3">
    <source>
        <dbReference type="EMBL" id="GIM90469.1"/>
    </source>
</evidence>
<dbReference type="PROSITE" id="PS50967">
    <property type="entry name" value="HRDC"/>
    <property type="match status" value="1"/>
</dbReference>
<dbReference type="AlphaFoldDB" id="A0A919W1I6"/>
<gene>
    <name evidence="3" type="ORF">Ato02nite_022620</name>
</gene>
<feature type="domain" description="HRDC" evidence="2">
    <location>
        <begin position="288"/>
        <end position="368"/>
    </location>
</feature>
<dbReference type="GO" id="GO:0000166">
    <property type="term" value="F:nucleotide binding"/>
    <property type="evidence" value="ECO:0007669"/>
    <property type="project" value="InterPro"/>
</dbReference>
<evidence type="ECO:0000256" key="1">
    <source>
        <dbReference type="SAM" id="MobiDB-lite"/>
    </source>
</evidence>
<feature type="region of interest" description="Disordered" evidence="1">
    <location>
        <begin position="1"/>
        <end position="87"/>
    </location>
</feature>
<comment type="caution">
    <text evidence="3">The sequence shown here is derived from an EMBL/GenBank/DDBJ whole genome shotgun (WGS) entry which is preliminary data.</text>
</comment>
<dbReference type="InterPro" id="IPR010997">
    <property type="entry name" value="HRDC-like_sf"/>
</dbReference>
<dbReference type="SMART" id="SM00341">
    <property type="entry name" value="HRDC"/>
    <property type="match status" value="1"/>
</dbReference>
<dbReference type="Proteomes" id="UP000677082">
    <property type="component" value="Unassembled WGS sequence"/>
</dbReference>
<dbReference type="SUPFAM" id="SSF53098">
    <property type="entry name" value="Ribonuclease H-like"/>
    <property type="match status" value="1"/>
</dbReference>
<name>A0A919W1I6_9ACTN</name>
<feature type="compositionally biased region" description="Pro residues" evidence="1">
    <location>
        <begin position="54"/>
        <end position="69"/>
    </location>
</feature>
<dbReference type="InterPro" id="IPR036397">
    <property type="entry name" value="RNaseH_sf"/>
</dbReference>
<reference evidence="3 4" key="1">
    <citation type="submission" date="2021-03" db="EMBL/GenBank/DDBJ databases">
        <title>Whole genome shotgun sequence of Actinoplanes toevensis NBRC 105298.</title>
        <authorList>
            <person name="Komaki H."/>
            <person name="Tamura T."/>
        </authorList>
    </citation>
    <scope>NUCLEOTIDE SEQUENCE [LARGE SCALE GENOMIC DNA]</scope>
    <source>
        <strain evidence="3 4">NBRC 105298</strain>
    </source>
</reference>
<protein>
    <submittedName>
        <fullName evidence="3">3'-5' exonuclease</fullName>
    </submittedName>
</protein>
<dbReference type="SUPFAM" id="SSF47819">
    <property type="entry name" value="HRDC-like"/>
    <property type="match status" value="1"/>
</dbReference>
<keyword evidence="3" id="KW-0378">Hydrolase</keyword>
<keyword evidence="4" id="KW-1185">Reference proteome</keyword>
<dbReference type="EMBL" id="BOQN01000030">
    <property type="protein sequence ID" value="GIM90469.1"/>
    <property type="molecule type" value="Genomic_DNA"/>
</dbReference>
<dbReference type="InterPro" id="IPR051086">
    <property type="entry name" value="RNase_D-like"/>
</dbReference>
<dbReference type="InterPro" id="IPR044876">
    <property type="entry name" value="HRDC_dom_sf"/>
</dbReference>
<dbReference type="Pfam" id="PF18305">
    <property type="entry name" value="DNA_pol_A_exoN"/>
    <property type="match status" value="1"/>
</dbReference>
<evidence type="ECO:0000313" key="4">
    <source>
        <dbReference type="Proteomes" id="UP000677082"/>
    </source>
</evidence>
<dbReference type="Pfam" id="PF01612">
    <property type="entry name" value="DNA_pol_A_exo1"/>
    <property type="match status" value="1"/>
</dbReference>
<evidence type="ECO:0000259" key="2">
    <source>
        <dbReference type="PROSITE" id="PS50967"/>
    </source>
</evidence>
<keyword evidence="3" id="KW-0540">Nuclease</keyword>
<dbReference type="InterPro" id="IPR041605">
    <property type="entry name" value="Exo_C"/>
</dbReference>
<dbReference type="PANTHER" id="PTHR47649">
    <property type="entry name" value="RIBONUCLEASE D"/>
    <property type="match status" value="1"/>
</dbReference>
<dbReference type="Gene3D" id="1.10.150.80">
    <property type="entry name" value="HRDC domain"/>
    <property type="match status" value="2"/>
</dbReference>
<dbReference type="Gene3D" id="3.30.420.10">
    <property type="entry name" value="Ribonuclease H-like superfamily/Ribonuclease H"/>
    <property type="match status" value="1"/>
</dbReference>
<dbReference type="CDD" id="cd06142">
    <property type="entry name" value="RNaseD_exo"/>
    <property type="match status" value="1"/>
</dbReference>
<sequence>MPPRMNPLSIEKRRAGTRLHNAGVVHPYGYGVTDEAPLRRRDEPEPAGDGRPLAEPPDPTSGGPDPLPASVPLTAPREGTPRPVETETELAEVVAKMSAGTGPVAVDAERASGYRYTQRAYLVQLRRAGAGTVLIDPMPLDDLRTLDAALAESEWVLHAASQDLACLAELGLKPRRLFDTELAARLAGFERVGLAALTEQLLGYSLEKHHSAADWSTRPLPESWLTYAALDVELLTDLRDLLAAELDRQGKSAWAAEEFAALVASADRPPRVRPDPWRRTSGIHRVRGARAQSRVRSLWYARDGVASRRDSAPGRVLPDSAIVAAAEQDPKDERALLAIPGFGGRSVRRLARVWLDALDEARALPDDALPVNQPVDGPPPPHRWAERDPIAAARLARCRQVVVTTAESNNLPPENLISPDYVRRLAWSPPDEATSQTVGDILRGFGARNWQVALLADQLAEALPDPTA</sequence>
<dbReference type="InterPro" id="IPR002562">
    <property type="entry name" value="3'-5'_exonuclease_dom"/>
</dbReference>
<dbReference type="PANTHER" id="PTHR47649:SF1">
    <property type="entry name" value="RIBONUCLEASE D"/>
    <property type="match status" value="1"/>
</dbReference>
<proteinExistence type="predicted"/>
<dbReference type="SMART" id="SM00474">
    <property type="entry name" value="35EXOc"/>
    <property type="match status" value="1"/>
</dbReference>
<dbReference type="InterPro" id="IPR012337">
    <property type="entry name" value="RNaseH-like_sf"/>
</dbReference>
<dbReference type="Pfam" id="PF00570">
    <property type="entry name" value="HRDC"/>
    <property type="match status" value="1"/>
</dbReference>
<organism evidence="3 4">
    <name type="scientific">Paractinoplanes toevensis</name>
    <dbReference type="NCBI Taxonomy" id="571911"/>
    <lineage>
        <taxon>Bacteria</taxon>
        <taxon>Bacillati</taxon>
        <taxon>Actinomycetota</taxon>
        <taxon>Actinomycetes</taxon>
        <taxon>Micromonosporales</taxon>
        <taxon>Micromonosporaceae</taxon>
        <taxon>Paractinoplanes</taxon>
    </lineage>
</organism>
<keyword evidence="3" id="KW-0269">Exonuclease</keyword>